<dbReference type="OrthoDB" id="2382377at2"/>
<reference evidence="3" key="1">
    <citation type="submission" date="2017-05" db="EMBL/GenBank/DDBJ databases">
        <authorList>
            <person name="Sung H."/>
        </authorList>
    </citation>
    <scope>NUCLEOTIDE SEQUENCE [LARGE SCALE GENOMIC DNA]</scope>
    <source>
        <strain evidence="3">AR23208</strain>
    </source>
</reference>
<dbReference type="RefSeq" id="WP_087456494.1">
    <property type="nucleotide sequence ID" value="NZ_CP021434.1"/>
</dbReference>
<keyword evidence="1" id="KW-0472">Membrane</keyword>
<keyword evidence="3" id="KW-1185">Reference proteome</keyword>
<dbReference type="AlphaFoldDB" id="A0A1Y0IKT3"/>
<evidence type="ECO:0008006" key="4">
    <source>
        <dbReference type="Google" id="ProtNLM"/>
    </source>
</evidence>
<gene>
    <name evidence="2" type="ORF">CBW65_08565</name>
</gene>
<feature type="transmembrane region" description="Helical" evidence="1">
    <location>
        <begin position="37"/>
        <end position="70"/>
    </location>
</feature>
<dbReference type="EMBL" id="CP021434">
    <property type="protein sequence ID" value="ARU61112.1"/>
    <property type="molecule type" value="Genomic_DNA"/>
</dbReference>
<keyword evidence="1" id="KW-1133">Transmembrane helix</keyword>
<evidence type="ECO:0000256" key="1">
    <source>
        <dbReference type="SAM" id="Phobius"/>
    </source>
</evidence>
<feature type="transmembrane region" description="Helical" evidence="1">
    <location>
        <begin position="6"/>
        <end position="25"/>
    </location>
</feature>
<name>A0A1Y0IKT3_9BACL</name>
<keyword evidence="1" id="KW-0812">Transmembrane</keyword>
<accession>A0A1Y0IKT3</accession>
<organism evidence="2 3">
    <name type="scientific">Tumebacillus avium</name>
    <dbReference type="NCBI Taxonomy" id="1903704"/>
    <lineage>
        <taxon>Bacteria</taxon>
        <taxon>Bacillati</taxon>
        <taxon>Bacillota</taxon>
        <taxon>Bacilli</taxon>
        <taxon>Bacillales</taxon>
        <taxon>Alicyclobacillaceae</taxon>
        <taxon>Tumebacillus</taxon>
    </lineage>
</organism>
<evidence type="ECO:0000313" key="3">
    <source>
        <dbReference type="Proteomes" id="UP000195437"/>
    </source>
</evidence>
<protein>
    <recommendedName>
        <fullName evidence="4">DUF4491 domain-containing protein</fullName>
    </recommendedName>
</protein>
<sequence length="85" mass="9406">MGVVVWILKVVVFFVALKVGQVVIWNVRKTFYVHPWLVELLVAVLAVILVGSSVGGWWAIVLFGLLFGVIRGDQEDGAKSSRQLL</sequence>
<dbReference type="Proteomes" id="UP000195437">
    <property type="component" value="Chromosome"/>
</dbReference>
<proteinExistence type="predicted"/>
<dbReference type="KEGG" id="tum:CBW65_08565"/>
<evidence type="ECO:0000313" key="2">
    <source>
        <dbReference type="EMBL" id="ARU61112.1"/>
    </source>
</evidence>